<dbReference type="InterPro" id="IPR027417">
    <property type="entry name" value="P-loop_NTPase"/>
</dbReference>
<evidence type="ECO:0000256" key="1">
    <source>
        <dbReference type="RuleBase" id="RU363044"/>
    </source>
</evidence>
<dbReference type="GO" id="GO:0016787">
    <property type="term" value="F:hydrolase activity"/>
    <property type="evidence" value="ECO:0007669"/>
    <property type="project" value="UniProtKB-KW"/>
</dbReference>
<dbReference type="Gene3D" id="3.40.50.300">
    <property type="entry name" value="P-loop containing nucleotide triphosphate hydrolases"/>
    <property type="match status" value="1"/>
</dbReference>
<dbReference type="EC" id="5.6.2.3" evidence="1"/>
<evidence type="ECO:0000313" key="3">
    <source>
        <dbReference type="EMBL" id="KAI6648763.1"/>
    </source>
</evidence>
<keyword evidence="1" id="KW-0067">ATP-binding</keyword>
<keyword evidence="1" id="KW-0378">Hydrolase</keyword>
<dbReference type="EMBL" id="JAKMXF010000326">
    <property type="protein sequence ID" value="KAI6648763.1"/>
    <property type="molecule type" value="Genomic_DNA"/>
</dbReference>
<feature type="domain" description="DNA helicase Pif1-like DEAD-box helicase" evidence="2">
    <location>
        <begin position="36"/>
        <end position="109"/>
    </location>
</feature>
<sequence>MTRIRNLDEEPRVIQDELELCLDVWLEDELHNVYLLYAEQMGIFEAVMECIDNHKVCTRVFFIDGPGDTGKTFLYNILLGNRSMGKINLAMASSGIAALFLDGGRIVHS</sequence>
<dbReference type="AlphaFoldDB" id="A0AAV7JIN5"/>
<keyword evidence="1" id="KW-0233">DNA recombination</keyword>
<keyword evidence="1" id="KW-0234">DNA repair</keyword>
<keyword evidence="4" id="KW-1185">Reference proteome</keyword>
<proteinExistence type="inferred from homology"/>
<keyword evidence="1" id="KW-0227">DNA damage</keyword>
<comment type="cofactor">
    <cofactor evidence="1">
        <name>Mg(2+)</name>
        <dbReference type="ChEBI" id="CHEBI:18420"/>
    </cofactor>
</comment>
<dbReference type="GO" id="GO:0006281">
    <property type="term" value="P:DNA repair"/>
    <property type="evidence" value="ECO:0007669"/>
    <property type="project" value="UniProtKB-KW"/>
</dbReference>
<dbReference type="Proteomes" id="UP001165289">
    <property type="component" value="Unassembled WGS sequence"/>
</dbReference>
<organism evidence="3 4">
    <name type="scientific">Oopsacas minuta</name>
    <dbReference type="NCBI Taxonomy" id="111878"/>
    <lineage>
        <taxon>Eukaryota</taxon>
        <taxon>Metazoa</taxon>
        <taxon>Porifera</taxon>
        <taxon>Hexactinellida</taxon>
        <taxon>Hexasterophora</taxon>
        <taxon>Lyssacinosida</taxon>
        <taxon>Leucopsacidae</taxon>
        <taxon>Oopsacas</taxon>
    </lineage>
</organism>
<comment type="catalytic activity">
    <reaction evidence="1">
        <text>ATP + H2O = ADP + phosphate + H(+)</text>
        <dbReference type="Rhea" id="RHEA:13065"/>
        <dbReference type="ChEBI" id="CHEBI:15377"/>
        <dbReference type="ChEBI" id="CHEBI:15378"/>
        <dbReference type="ChEBI" id="CHEBI:30616"/>
        <dbReference type="ChEBI" id="CHEBI:43474"/>
        <dbReference type="ChEBI" id="CHEBI:456216"/>
        <dbReference type="EC" id="5.6.2.3"/>
    </reaction>
</comment>
<evidence type="ECO:0000259" key="2">
    <source>
        <dbReference type="Pfam" id="PF05970"/>
    </source>
</evidence>
<accession>A0AAV7JIN5</accession>
<dbReference type="Pfam" id="PF05970">
    <property type="entry name" value="PIF1"/>
    <property type="match status" value="1"/>
</dbReference>
<keyword evidence="1" id="KW-0547">Nucleotide-binding</keyword>
<comment type="caution">
    <text evidence="3">The sequence shown here is derived from an EMBL/GenBank/DDBJ whole genome shotgun (WGS) entry which is preliminary data.</text>
</comment>
<comment type="similarity">
    <text evidence="1">Belongs to the helicase family.</text>
</comment>
<dbReference type="GO" id="GO:0006310">
    <property type="term" value="P:DNA recombination"/>
    <property type="evidence" value="ECO:0007669"/>
    <property type="project" value="UniProtKB-KW"/>
</dbReference>
<evidence type="ECO:0000313" key="4">
    <source>
        <dbReference type="Proteomes" id="UP001165289"/>
    </source>
</evidence>
<protein>
    <recommendedName>
        <fullName evidence="1">ATP-dependent DNA helicase</fullName>
        <ecNumber evidence="1">5.6.2.3</ecNumber>
    </recommendedName>
</protein>
<name>A0AAV7JIN5_9METZ</name>
<reference evidence="3 4" key="1">
    <citation type="journal article" date="2023" name="BMC Biol.">
        <title>The compact genome of the sponge Oopsacas minuta (Hexactinellida) is lacking key metazoan core genes.</title>
        <authorList>
            <person name="Santini S."/>
            <person name="Schenkelaars Q."/>
            <person name="Jourda C."/>
            <person name="Duchesne M."/>
            <person name="Belahbib H."/>
            <person name="Rocher C."/>
            <person name="Selva M."/>
            <person name="Riesgo A."/>
            <person name="Vervoort M."/>
            <person name="Leys S.P."/>
            <person name="Kodjabachian L."/>
            <person name="Le Bivic A."/>
            <person name="Borchiellini C."/>
            <person name="Claverie J.M."/>
            <person name="Renard E."/>
        </authorList>
    </citation>
    <scope>NUCLEOTIDE SEQUENCE [LARGE SCALE GENOMIC DNA]</scope>
    <source>
        <strain evidence="3">SPO-2</strain>
    </source>
</reference>
<keyword evidence="1" id="KW-0347">Helicase</keyword>
<dbReference type="GO" id="GO:0000723">
    <property type="term" value="P:telomere maintenance"/>
    <property type="evidence" value="ECO:0007669"/>
    <property type="project" value="InterPro"/>
</dbReference>
<dbReference type="InterPro" id="IPR010285">
    <property type="entry name" value="DNA_helicase_pif1-like_DEAD"/>
</dbReference>
<dbReference type="GO" id="GO:0005524">
    <property type="term" value="F:ATP binding"/>
    <property type="evidence" value="ECO:0007669"/>
    <property type="project" value="UniProtKB-KW"/>
</dbReference>
<gene>
    <name evidence="3" type="ORF">LOD99_7150</name>
</gene>
<dbReference type="GO" id="GO:0043139">
    <property type="term" value="F:5'-3' DNA helicase activity"/>
    <property type="evidence" value="ECO:0007669"/>
    <property type="project" value="UniProtKB-EC"/>
</dbReference>
<dbReference type="PANTHER" id="PTHR10492:SF57">
    <property type="entry name" value="ATP-DEPENDENT DNA HELICASE"/>
    <property type="match status" value="1"/>
</dbReference>
<dbReference type="PANTHER" id="PTHR10492">
    <property type="match status" value="1"/>
</dbReference>